<organism evidence="10 11">
    <name type="scientific">Claviceps arundinis</name>
    <dbReference type="NCBI Taxonomy" id="1623583"/>
    <lineage>
        <taxon>Eukaryota</taxon>
        <taxon>Fungi</taxon>
        <taxon>Dikarya</taxon>
        <taxon>Ascomycota</taxon>
        <taxon>Pezizomycotina</taxon>
        <taxon>Sordariomycetes</taxon>
        <taxon>Hypocreomycetidae</taxon>
        <taxon>Hypocreales</taxon>
        <taxon>Clavicipitaceae</taxon>
        <taxon>Claviceps</taxon>
    </lineage>
</organism>
<dbReference type="Pfam" id="PF00545">
    <property type="entry name" value="Ribonuclease"/>
    <property type="match status" value="1"/>
</dbReference>
<dbReference type="GO" id="GO:0003723">
    <property type="term" value="F:RNA binding"/>
    <property type="evidence" value="ECO:0007669"/>
    <property type="project" value="InterPro"/>
</dbReference>
<protein>
    <recommendedName>
        <fullName evidence="2">ribonuclease T1</fullName>
        <ecNumber evidence="2">4.6.1.24</ecNumber>
    </recommendedName>
</protein>
<keyword evidence="4" id="KW-0255">Endonuclease</keyword>
<dbReference type="EMBL" id="SRPS01000008">
    <property type="protein sequence ID" value="KAG5977495.1"/>
    <property type="molecule type" value="Genomic_DNA"/>
</dbReference>
<keyword evidence="5" id="KW-0378">Hydrolase</keyword>
<evidence type="ECO:0000256" key="5">
    <source>
        <dbReference type="ARBA" id="ARBA00022801"/>
    </source>
</evidence>
<dbReference type="PANTHER" id="PTHR42104">
    <property type="entry name" value="EXTRACELLULAR GUANYL-SPECIFIC RIBONUCLEASE RNTA (AFU_ORTHOLOGUE AFUA_4G03230)"/>
    <property type="match status" value="1"/>
</dbReference>
<evidence type="ECO:0000256" key="6">
    <source>
        <dbReference type="ARBA" id="ARBA00023157"/>
    </source>
</evidence>
<proteinExistence type="inferred from homology"/>
<dbReference type="Gene3D" id="3.10.450.30">
    <property type="entry name" value="Microbial ribonucleases"/>
    <property type="match status" value="1"/>
</dbReference>
<dbReference type="EC" id="4.6.1.24" evidence="2"/>
<evidence type="ECO:0000256" key="8">
    <source>
        <dbReference type="ARBA" id="ARBA00034015"/>
    </source>
</evidence>
<evidence type="ECO:0000256" key="4">
    <source>
        <dbReference type="ARBA" id="ARBA00022759"/>
    </source>
</evidence>
<evidence type="ECO:0000256" key="1">
    <source>
        <dbReference type="ARBA" id="ARBA00009006"/>
    </source>
</evidence>
<evidence type="ECO:0000256" key="7">
    <source>
        <dbReference type="ARBA" id="ARBA00023239"/>
    </source>
</evidence>
<evidence type="ECO:0000313" key="10">
    <source>
        <dbReference type="EMBL" id="KAG5977495.1"/>
    </source>
</evidence>
<gene>
    <name evidence="10" type="ORF">E4U56_007798</name>
</gene>
<evidence type="ECO:0000256" key="9">
    <source>
        <dbReference type="SAM" id="SignalP"/>
    </source>
</evidence>
<keyword evidence="3" id="KW-0540">Nuclease</keyword>
<keyword evidence="6" id="KW-1015">Disulfide bond</keyword>
<reference evidence="10" key="1">
    <citation type="journal article" date="2020" name="bioRxiv">
        <title>Whole genome comparisons of ergot fungi reveals the divergence and evolution of species within the genus Claviceps are the result of varying mechanisms driving genome evolution and host range expansion.</title>
        <authorList>
            <person name="Wyka S.A."/>
            <person name="Mondo S.J."/>
            <person name="Liu M."/>
            <person name="Dettman J."/>
            <person name="Nalam V."/>
            <person name="Broders K.D."/>
        </authorList>
    </citation>
    <scope>NUCLEOTIDE SEQUENCE</scope>
    <source>
        <strain evidence="10">CCC 1102</strain>
    </source>
</reference>
<evidence type="ECO:0000256" key="2">
    <source>
        <dbReference type="ARBA" id="ARBA00012549"/>
    </source>
</evidence>
<comment type="caution">
    <text evidence="10">The sequence shown here is derived from an EMBL/GenBank/DDBJ whole genome shotgun (WGS) entry which is preliminary data.</text>
</comment>
<dbReference type="InterPro" id="IPR016191">
    <property type="entry name" value="Ribonuclease/ribotoxin"/>
</dbReference>
<dbReference type="GO" id="GO:0046589">
    <property type="term" value="F:ribonuclease T1 activity"/>
    <property type="evidence" value="ECO:0007669"/>
    <property type="project" value="UniProtKB-EC"/>
</dbReference>
<comment type="similarity">
    <text evidence="1">Belongs to the ribonuclease N1/T1 family.</text>
</comment>
<dbReference type="SUPFAM" id="SSF53933">
    <property type="entry name" value="Microbial ribonucleases"/>
    <property type="match status" value="1"/>
</dbReference>
<keyword evidence="9" id="KW-0732">Signal</keyword>
<feature type="chain" id="PRO_5040317860" description="ribonuclease T1" evidence="9">
    <location>
        <begin position="19"/>
        <end position="174"/>
    </location>
</feature>
<evidence type="ECO:0000256" key="3">
    <source>
        <dbReference type="ARBA" id="ARBA00022722"/>
    </source>
</evidence>
<dbReference type="GO" id="GO:0016787">
    <property type="term" value="F:hydrolase activity"/>
    <property type="evidence" value="ECO:0007669"/>
    <property type="project" value="UniProtKB-KW"/>
</dbReference>
<dbReference type="InterPro" id="IPR000026">
    <property type="entry name" value="N1-like"/>
</dbReference>
<sequence>MRLCDLLTSLLLSISVTGVSIASPLDSEVDIQDRAVILDPGALRPLILRGPREDATCPYRAKAGNFGPYPEHKFTKKLIESAFRTAVNYAAAGKHVGDHNYPHDFGNGGELPFPCGKNKMVFPIHTNNHLYSSGSSDNIPDRVVFDYWATKWEYIVKYCGVMRHGARGDLLKCT</sequence>
<keyword evidence="7" id="KW-0456">Lyase</keyword>
<name>A0A9P7MZ63_9HYPO</name>
<dbReference type="OrthoDB" id="5425539at2759"/>
<dbReference type="Proteomes" id="UP000784919">
    <property type="component" value="Unassembled WGS sequence"/>
</dbReference>
<dbReference type="AlphaFoldDB" id="A0A9P7MZ63"/>
<evidence type="ECO:0000313" key="11">
    <source>
        <dbReference type="Proteomes" id="UP000784919"/>
    </source>
</evidence>
<comment type="catalytic activity">
    <reaction evidence="8">
        <text>[RNA] containing guanosine + H2O = an [RNA fragment]-3'-guanosine-3'-phosphate + a 5'-hydroxy-ribonucleotide-3'-[RNA fragment].</text>
        <dbReference type="EC" id="4.6.1.24"/>
    </reaction>
</comment>
<feature type="signal peptide" evidence="9">
    <location>
        <begin position="1"/>
        <end position="18"/>
    </location>
</feature>
<dbReference type="PANTHER" id="PTHR42104:SF1">
    <property type="entry name" value="EXTRACELLULAR GUANYL-SPECIFIC RIBONUCLEASE RNTA (AFU_ORTHOLOGUE AFUA_4G03230)"/>
    <property type="match status" value="1"/>
</dbReference>
<accession>A0A9P7MZ63</accession>